<dbReference type="SMART" id="SM00866">
    <property type="entry name" value="UTRA"/>
    <property type="match status" value="1"/>
</dbReference>
<evidence type="ECO:0000256" key="1">
    <source>
        <dbReference type="ARBA" id="ARBA00023015"/>
    </source>
</evidence>
<dbReference type="Pfam" id="PF00392">
    <property type="entry name" value="GntR"/>
    <property type="match status" value="1"/>
</dbReference>
<dbReference type="InterPro" id="IPR036390">
    <property type="entry name" value="WH_DNA-bd_sf"/>
</dbReference>
<keyword evidence="2" id="KW-0238">DNA-binding</keyword>
<dbReference type="PANTHER" id="PTHR44846:SF1">
    <property type="entry name" value="MANNOSYL-D-GLYCERATE TRANSPORT_METABOLISM SYSTEM REPRESSOR MNGR-RELATED"/>
    <property type="match status" value="1"/>
</dbReference>
<dbReference type="InterPro" id="IPR028978">
    <property type="entry name" value="Chorismate_lyase_/UTRA_dom_sf"/>
</dbReference>
<dbReference type="PRINTS" id="PR00035">
    <property type="entry name" value="HTHGNTR"/>
</dbReference>
<proteinExistence type="predicted"/>
<evidence type="ECO:0000256" key="3">
    <source>
        <dbReference type="ARBA" id="ARBA00023163"/>
    </source>
</evidence>
<name>A0ABU3P0K5_9FIRM</name>
<accession>A0ABU3P0K5</accession>
<gene>
    <name evidence="5" type="ORF">Q4T40_15090</name>
</gene>
<keyword evidence="1" id="KW-0805">Transcription regulation</keyword>
<sequence length="239" mass="27088">MRNNKNLIPAYYRLADDIKRQIETGELKDGDMIPTEGQLGETYGISRMTVRHGLALLAEAGLIETVKGKGTFVHRPRLNQLVIDLQESAAIGAEKCRYKLLGVKLIRDEHYIKELKLAPDGKVFLLKRVLYKENKPVGVEEKYLPYLRATPLLETQLEYANFSEVVAKHQETVPVRNDMVISVDVLNAEQARLLEAEVNTPALVIKQVIYSKDDTPLGISHMVCHKDRFQLKATSYTPF</sequence>
<comment type="caution">
    <text evidence="5">The sequence shown here is derived from an EMBL/GenBank/DDBJ whole genome shotgun (WGS) entry which is preliminary data.</text>
</comment>
<dbReference type="SUPFAM" id="SSF64288">
    <property type="entry name" value="Chorismate lyase-like"/>
    <property type="match status" value="1"/>
</dbReference>
<evidence type="ECO:0000313" key="6">
    <source>
        <dbReference type="Proteomes" id="UP001254848"/>
    </source>
</evidence>
<dbReference type="PANTHER" id="PTHR44846">
    <property type="entry name" value="MANNOSYL-D-GLYCERATE TRANSPORT/METABOLISM SYSTEM REPRESSOR MNGR-RELATED"/>
    <property type="match status" value="1"/>
</dbReference>
<dbReference type="InterPro" id="IPR011663">
    <property type="entry name" value="UTRA"/>
</dbReference>
<feature type="domain" description="HTH gntR-type" evidence="4">
    <location>
        <begin position="8"/>
        <end position="76"/>
    </location>
</feature>
<dbReference type="InterPro" id="IPR036388">
    <property type="entry name" value="WH-like_DNA-bd_sf"/>
</dbReference>
<keyword evidence="6" id="KW-1185">Reference proteome</keyword>
<reference evidence="5 6" key="1">
    <citation type="submission" date="2023-07" db="EMBL/GenBank/DDBJ databases">
        <title>The novel representative of Negativicutes class, Anaeroselena agilis gen. nov. sp. nov.</title>
        <authorList>
            <person name="Prokofeva M.I."/>
            <person name="Elcheninov A.G."/>
            <person name="Klyukina A."/>
            <person name="Kublanov I.V."/>
            <person name="Frolov E.N."/>
            <person name="Podosokorskaya O.A."/>
        </authorList>
    </citation>
    <scope>NUCLEOTIDE SEQUENCE [LARGE SCALE GENOMIC DNA]</scope>
    <source>
        <strain evidence="5 6">4137-cl</strain>
    </source>
</reference>
<dbReference type="EMBL" id="JAUOZS010000001">
    <property type="protein sequence ID" value="MDT8902573.1"/>
    <property type="molecule type" value="Genomic_DNA"/>
</dbReference>
<dbReference type="Gene3D" id="1.10.10.10">
    <property type="entry name" value="Winged helix-like DNA-binding domain superfamily/Winged helix DNA-binding domain"/>
    <property type="match status" value="1"/>
</dbReference>
<dbReference type="CDD" id="cd07377">
    <property type="entry name" value="WHTH_GntR"/>
    <property type="match status" value="1"/>
</dbReference>
<dbReference type="SUPFAM" id="SSF46785">
    <property type="entry name" value="Winged helix' DNA-binding domain"/>
    <property type="match status" value="1"/>
</dbReference>
<evidence type="ECO:0000256" key="2">
    <source>
        <dbReference type="ARBA" id="ARBA00023125"/>
    </source>
</evidence>
<evidence type="ECO:0000313" key="5">
    <source>
        <dbReference type="EMBL" id="MDT8902573.1"/>
    </source>
</evidence>
<dbReference type="Pfam" id="PF07702">
    <property type="entry name" value="UTRA"/>
    <property type="match status" value="1"/>
</dbReference>
<protein>
    <submittedName>
        <fullName evidence="5">GntR family transcriptional regulator</fullName>
    </submittedName>
</protein>
<evidence type="ECO:0000259" key="4">
    <source>
        <dbReference type="PROSITE" id="PS50949"/>
    </source>
</evidence>
<dbReference type="InterPro" id="IPR050679">
    <property type="entry name" value="Bact_HTH_transcr_reg"/>
</dbReference>
<keyword evidence="3" id="KW-0804">Transcription</keyword>
<dbReference type="RefSeq" id="WP_413781054.1">
    <property type="nucleotide sequence ID" value="NZ_JAUOZS010000001.1"/>
</dbReference>
<organism evidence="5 6">
    <name type="scientific">Anaeroselena agilis</name>
    <dbReference type="NCBI Taxonomy" id="3063788"/>
    <lineage>
        <taxon>Bacteria</taxon>
        <taxon>Bacillati</taxon>
        <taxon>Bacillota</taxon>
        <taxon>Negativicutes</taxon>
        <taxon>Acetonemataceae</taxon>
        <taxon>Anaeroselena</taxon>
    </lineage>
</organism>
<dbReference type="InterPro" id="IPR000524">
    <property type="entry name" value="Tscrpt_reg_HTH_GntR"/>
</dbReference>
<dbReference type="Proteomes" id="UP001254848">
    <property type="component" value="Unassembled WGS sequence"/>
</dbReference>
<dbReference type="PROSITE" id="PS50949">
    <property type="entry name" value="HTH_GNTR"/>
    <property type="match status" value="1"/>
</dbReference>
<dbReference type="Gene3D" id="3.40.1410.10">
    <property type="entry name" value="Chorismate lyase-like"/>
    <property type="match status" value="1"/>
</dbReference>
<dbReference type="SMART" id="SM00345">
    <property type="entry name" value="HTH_GNTR"/>
    <property type="match status" value="1"/>
</dbReference>